<evidence type="ECO:0000313" key="2">
    <source>
        <dbReference type="EMBL" id="KAL2843944.1"/>
    </source>
</evidence>
<keyword evidence="1" id="KW-0175">Coiled coil</keyword>
<dbReference type="EMBL" id="JBFXLU010000085">
    <property type="protein sequence ID" value="KAL2843944.1"/>
    <property type="molecule type" value="Genomic_DNA"/>
</dbReference>
<protein>
    <recommendedName>
        <fullName evidence="4">Fungal N-terminal domain-containing protein</fullName>
    </recommendedName>
</protein>
<reference evidence="2 3" key="1">
    <citation type="submission" date="2024-07" db="EMBL/GenBank/DDBJ databases">
        <title>Section-level genome sequencing and comparative genomics of Aspergillus sections Usti and Cavernicolus.</title>
        <authorList>
            <consortium name="Lawrence Berkeley National Laboratory"/>
            <person name="Nybo J.L."/>
            <person name="Vesth T.C."/>
            <person name="Theobald S."/>
            <person name="Frisvad J.C."/>
            <person name="Larsen T.O."/>
            <person name="Kjaerboelling I."/>
            <person name="Rothschild-Mancinelli K."/>
            <person name="Lyhne E.K."/>
            <person name="Kogle M.E."/>
            <person name="Barry K."/>
            <person name="Clum A."/>
            <person name="Na H."/>
            <person name="Ledsgaard L."/>
            <person name="Lin J."/>
            <person name="Lipzen A."/>
            <person name="Kuo A."/>
            <person name="Riley R."/>
            <person name="Mondo S."/>
            <person name="Labutti K."/>
            <person name="Haridas S."/>
            <person name="Pangalinan J."/>
            <person name="Salamov A.A."/>
            <person name="Simmons B.A."/>
            <person name="Magnuson J.K."/>
            <person name="Chen J."/>
            <person name="Drula E."/>
            <person name="Henrissat B."/>
            <person name="Wiebenga A."/>
            <person name="Lubbers R.J."/>
            <person name="Gomes A.C."/>
            <person name="Makela M.R."/>
            <person name="Stajich J."/>
            <person name="Grigoriev I.V."/>
            <person name="Mortensen U.H."/>
            <person name="De Vries R.P."/>
            <person name="Baker S.E."/>
            <person name="Andersen M.R."/>
        </authorList>
    </citation>
    <scope>NUCLEOTIDE SEQUENCE [LARGE SCALE GENOMIC DNA]</scope>
    <source>
        <strain evidence="2 3">CBS 123904</strain>
    </source>
</reference>
<comment type="caution">
    <text evidence="2">The sequence shown here is derived from an EMBL/GenBank/DDBJ whole genome shotgun (WGS) entry which is preliminary data.</text>
</comment>
<evidence type="ECO:0000313" key="3">
    <source>
        <dbReference type="Proteomes" id="UP001610446"/>
    </source>
</evidence>
<evidence type="ECO:0000256" key="1">
    <source>
        <dbReference type="SAM" id="Coils"/>
    </source>
</evidence>
<keyword evidence="3" id="KW-1185">Reference proteome</keyword>
<dbReference type="Proteomes" id="UP001610446">
    <property type="component" value="Unassembled WGS sequence"/>
</dbReference>
<evidence type="ECO:0008006" key="4">
    <source>
        <dbReference type="Google" id="ProtNLM"/>
    </source>
</evidence>
<organism evidence="2 3">
    <name type="scientific">Aspergillus pseudoustus</name>
    <dbReference type="NCBI Taxonomy" id="1810923"/>
    <lineage>
        <taxon>Eukaryota</taxon>
        <taxon>Fungi</taxon>
        <taxon>Dikarya</taxon>
        <taxon>Ascomycota</taxon>
        <taxon>Pezizomycotina</taxon>
        <taxon>Eurotiomycetes</taxon>
        <taxon>Eurotiomycetidae</taxon>
        <taxon>Eurotiales</taxon>
        <taxon>Aspergillaceae</taxon>
        <taxon>Aspergillus</taxon>
        <taxon>Aspergillus subgen. Nidulantes</taxon>
    </lineage>
</organism>
<feature type="coiled-coil region" evidence="1">
    <location>
        <begin position="80"/>
        <end position="107"/>
    </location>
</feature>
<sequence>MVDPFSIASAIMGIAAVSCQIIQLITKFGLDWRDAPKDIRAYHAELESLDTLSKFLSTELVCNPDLISDVVKTQSLVDACRLELDRAKRLRDAMDNLQRQYNVMNQIVNVGSAAQGLKLRKELQDSLCDAVKTRNAAVVQH</sequence>
<gene>
    <name evidence="2" type="ORF">BJY01DRAFT_248407</name>
</gene>
<proteinExistence type="predicted"/>
<accession>A0ABR4JWH8</accession>
<name>A0ABR4JWH8_9EURO</name>